<dbReference type="Gene3D" id="3.40.830.10">
    <property type="entry name" value="LigB-like"/>
    <property type="match status" value="1"/>
</dbReference>
<keyword evidence="4" id="KW-0862">Zinc</keyword>
<dbReference type="Proteomes" id="UP000263833">
    <property type="component" value="Unassembled WGS sequence"/>
</dbReference>
<name>A0A371B5M8_9SPHN</name>
<reference evidence="8" key="1">
    <citation type="submission" date="2018-08" db="EMBL/GenBank/DDBJ databases">
        <authorList>
            <person name="Kim S.-J."/>
            <person name="Jung G.-Y."/>
        </authorList>
    </citation>
    <scope>NUCLEOTIDE SEQUENCE [LARGE SCALE GENOMIC DNA]</scope>
    <source>
        <strain evidence="8">GY_G</strain>
    </source>
</reference>
<dbReference type="InterPro" id="IPR004183">
    <property type="entry name" value="Xdiol_dOase_suB"/>
</dbReference>
<accession>A0A371B5M8</accession>
<dbReference type="RefSeq" id="WP_115549999.1">
    <property type="nucleotide sequence ID" value="NZ_QRGP01000002.1"/>
</dbReference>
<evidence type="ECO:0000256" key="2">
    <source>
        <dbReference type="ARBA" id="ARBA00007581"/>
    </source>
</evidence>
<organism evidence="7 8">
    <name type="scientific">Sphingorhabdus pulchriflava</name>
    <dbReference type="NCBI Taxonomy" id="2292257"/>
    <lineage>
        <taxon>Bacteria</taxon>
        <taxon>Pseudomonadati</taxon>
        <taxon>Pseudomonadota</taxon>
        <taxon>Alphaproteobacteria</taxon>
        <taxon>Sphingomonadales</taxon>
        <taxon>Sphingomonadaceae</taxon>
        <taxon>Sphingorhabdus</taxon>
    </lineage>
</organism>
<keyword evidence="7" id="KW-0223">Dioxygenase</keyword>
<feature type="domain" description="Extradiol ring-cleavage dioxygenase class III enzyme subunit B" evidence="6">
    <location>
        <begin position="7"/>
        <end position="247"/>
    </location>
</feature>
<evidence type="ECO:0000256" key="4">
    <source>
        <dbReference type="ARBA" id="ARBA00022833"/>
    </source>
</evidence>
<gene>
    <name evidence="7" type="ORF">DXH95_13320</name>
</gene>
<evidence type="ECO:0000256" key="5">
    <source>
        <dbReference type="ARBA" id="ARBA00023002"/>
    </source>
</evidence>
<evidence type="ECO:0000313" key="7">
    <source>
        <dbReference type="EMBL" id="RDV02895.1"/>
    </source>
</evidence>
<comment type="similarity">
    <text evidence="2">Belongs to the DODA-type extradiol aromatic ring-opening dioxygenase family.</text>
</comment>
<evidence type="ECO:0000256" key="1">
    <source>
        <dbReference type="ARBA" id="ARBA00001947"/>
    </source>
</evidence>
<comment type="cofactor">
    <cofactor evidence="1">
        <name>Zn(2+)</name>
        <dbReference type="ChEBI" id="CHEBI:29105"/>
    </cofactor>
</comment>
<dbReference type="AlphaFoldDB" id="A0A371B5M8"/>
<keyword evidence="8" id="KW-1185">Reference proteome</keyword>
<dbReference type="PANTHER" id="PTHR30096:SF0">
    <property type="entry name" value="4,5-DOPA DIOXYGENASE EXTRADIOL-LIKE PROTEIN"/>
    <property type="match status" value="1"/>
</dbReference>
<evidence type="ECO:0000259" key="6">
    <source>
        <dbReference type="Pfam" id="PF02900"/>
    </source>
</evidence>
<dbReference type="SUPFAM" id="SSF53213">
    <property type="entry name" value="LigB-like"/>
    <property type="match status" value="1"/>
</dbReference>
<comment type="caution">
    <text evidence="7">The sequence shown here is derived from an EMBL/GenBank/DDBJ whole genome shotgun (WGS) entry which is preliminary data.</text>
</comment>
<dbReference type="OrthoDB" id="9790889at2"/>
<evidence type="ECO:0000256" key="3">
    <source>
        <dbReference type="ARBA" id="ARBA00022723"/>
    </source>
</evidence>
<dbReference type="GO" id="GO:0008270">
    <property type="term" value="F:zinc ion binding"/>
    <property type="evidence" value="ECO:0007669"/>
    <property type="project" value="InterPro"/>
</dbReference>
<dbReference type="EMBL" id="QRGP01000002">
    <property type="protein sequence ID" value="RDV02895.1"/>
    <property type="molecule type" value="Genomic_DNA"/>
</dbReference>
<dbReference type="GO" id="GO:0008198">
    <property type="term" value="F:ferrous iron binding"/>
    <property type="evidence" value="ECO:0007669"/>
    <property type="project" value="InterPro"/>
</dbReference>
<dbReference type="PIRSF" id="PIRSF006157">
    <property type="entry name" value="Doxgns_DODA"/>
    <property type="match status" value="1"/>
</dbReference>
<protein>
    <submittedName>
        <fullName evidence="7">Dioxygenase</fullName>
    </submittedName>
</protein>
<sequence length="263" mass="28313">MTRQPALFVSHGAPTIVIDDTPARHFLAGLASGLPAQPDAIVIISAHHDEPLASITSAARPSTIHDFGGFPDVLYRMRYSAPGSPKLAQRISELLNAAAIANRLDPERGFDHGTWTPLILAWPDADIPVVQVSINSRETPEYHYRLGQALEPLRDDNILVIGSGAITHNLHAFFRGGYAADAPAQPWVIDFLGWLDRQLIAGSHDAVLGAIGQAPHGTDNHPTMDHILPLFVALGAGGVESKATKLHASVEYGVLAMDAWRFD</sequence>
<keyword evidence="3" id="KW-0479">Metal-binding</keyword>
<proteinExistence type="inferred from homology"/>
<dbReference type="Pfam" id="PF02900">
    <property type="entry name" value="LigB"/>
    <property type="match status" value="1"/>
</dbReference>
<keyword evidence="5" id="KW-0560">Oxidoreductase</keyword>
<evidence type="ECO:0000313" key="8">
    <source>
        <dbReference type="Proteomes" id="UP000263833"/>
    </source>
</evidence>
<dbReference type="CDD" id="cd07363">
    <property type="entry name" value="45_DOPA_Dioxygenase"/>
    <property type="match status" value="1"/>
</dbReference>
<dbReference type="InterPro" id="IPR014436">
    <property type="entry name" value="Extradiol_dOase_DODA"/>
</dbReference>
<dbReference type="PANTHER" id="PTHR30096">
    <property type="entry name" value="4,5-DOPA DIOXYGENASE EXTRADIOL-LIKE PROTEIN"/>
    <property type="match status" value="1"/>
</dbReference>
<dbReference type="GO" id="GO:0016702">
    <property type="term" value="F:oxidoreductase activity, acting on single donors with incorporation of molecular oxygen, incorporation of two atoms of oxygen"/>
    <property type="evidence" value="ECO:0007669"/>
    <property type="project" value="UniProtKB-ARBA"/>
</dbReference>